<evidence type="ECO:0000259" key="8">
    <source>
        <dbReference type="PROSITE" id="PS51194"/>
    </source>
</evidence>
<dbReference type="SUPFAM" id="SSF52540">
    <property type="entry name" value="P-loop containing nucleoside triphosphate hydrolases"/>
    <property type="match status" value="1"/>
</dbReference>
<dbReference type="InterPro" id="IPR011709">
    <property type="entry name" value="DEAD-box_helicase_OB_fold"/>
</dbReference>
<dbReference type="SMART" id="SM00847">
    <property type="entry name" value="HA2"/>
    <property type="match status" value="1"/>
</dbReference>
<dbReference type="InterPro" id="IPR027417">
    <property type="entry name" value="P-loop_NTPase"/>
</dbReference>
<dbReference type="Pfam" id="PF00271">
    <property type="entry name" value="Helicase_C"/>
    <property type="match status" value="1"/>
</dbReference>
<dbReference type="EMBL" id="JALLKP010000131">
    <property type="protein sequence ID" value="KAK2194404.1"/>
    <property type="molecule type" value="Genomic_DNA"/>
</dbReference>
<dbReference type="PROSITE" id="PS00675">
    <property type="entry name" value="SIGMA54_INTERACT_1"/>
    <property type="match status" value="1"/>
</dbReference>
<dbReference type="InterPro" id="IPR007502">
    <property type="entry name" value="Helicase-assoc_dom"/>
</dbReference>
<dbReference type="GO" id="GO:0003723">
    <property type="term" value="F:RNA binding"/>
    <property type="evidence" value="ECO:0007669"/>
    <property type="project" value="TreeGrafter"/>
</dbReference>
<evidence type="ECO:0000313" key="11">
    <source>
        <dbReference type="EMBL" id="KAK2194972.1"/>
    </source>
</evidence>
<evidence type="ECO:0000256" key="5">
    <source>
        <dbReference type="ARBA" id="ARBA00022806"/>
    </source>
</evidence>
<dbReference type="PROSITE" id="PS00690">
    <property type="entry name" value="DEAH_ATP_HELICASE"/>
    <property type="match status" value="1"/>
</dbReference>
<comment type="caution">
    <text evidence="11">The sequence shown here is derived from an EMBL/GenBank/DDBJ whole genome shotgun (WGS) entry which is preliminary data.</text>
</comment>
<dbReference type="GO" id="GO:0016787">
    <property type="term" value="F:hydrolase activity"/>
    <property type="evidence" value="ECO:0007669"/>
    <property type="project" value="UniProtKB-KW"/>
</dbReference>
<dbReference type="SMART" id="SM00382">
    <property type="entry name" value="AAA"/>
    <property type="match status" value="1"/>
</dbReference>
<dbReference type="InterPro" id="IPR001650">
    <property type="entry name" value="Helicase_C-like"/>
</dbReference>
<evidence type="ECO:0000259" key="7">
    <source>
        <dbReference type="PROSITE" id="PS51192"/>
    </source>
</evidence>
<dbReference type="SMART" id="SM00490">
    <property type="entry name" value="HELICc"/>
    <property type="match status" value="1"/>
</dbReference>
<sequence length="640" mass="71286">MSKNSDDLPIVYAKDRILEGLKKSQVLIISGETGSGKSTLVPLILHENGFSGNNIIAVTQPRRVAAISLAKYVSLMTDDTLGGLIGFAVRFHSKFGRKTKIKFVTDGVLLREAMEDPLLSNYSVIVIDEAHERSIRSDVLLGVCKLCLERRNIKIVIMSATLDIRGLVDFFPGAVTVSVPGRQHPISFYYLQEPQEDYIEAALITILQLNLTTKNGDILVFLPGQDDIEALHGLLNAKNALVTKTFNKKNKHADSEREKKLVFAKLGNKEFNTNLWKTLEITPLYAALPLEDQALVFQPTTKGHRKIILATNIAESSLTIPGVKYVVDSGLMKQKIFNSSSKVESLIIVDTCKAAAQQRAGRAAREGPGCCYRLYTREAFAKMRKQPLPEIQCTNVAHVYLELKIMGIDNPLEFELIDPPSKSLMLCAAMTLHRLDAITATGDLTDIGKCMAKIPLPPMLSRILLASIEFECISEVLSIIAMMSTDMALFQPESKDPSAARCRRNAQHPHGDHLTLLNFYNLYNDAPDKSKEVRRQLLDCMQSHPINIKNATSQSPENWFKIRQCICKANWMNTATLDSNKRQYKGLCSNEQMYIHPSSVLHGPGPLPQAIVYSECTSTKKMYMHTVSVIAPEWAAQTKR</sequence>
<evidence type="ECO:0000313" key="12">
    <source>
        <dbReference type="Proteomes" id="UP001214638"/>
    </source>
</evidence>
<keyword evidence="6" id="KW-0067">ATP-binding</keyword>
<dbReference type="InterPro" id="IPR014001">
    <property type="entry name" value="Helicase_ATP-bd"/>
</dbReference>
<dbReference type="Pfam" id="PF04408">
    <property type="entry name" value="WHD_HA2"/>
    <property type="match status" value="1"/>
</dbReference>
<evidence type="ECO:0000256" key="1">
    <source>
        <dbReference type="ARBA" id="ARBA00008792"/>
    </source>
</evidence>
<dbReference type="CDD" id="cd17917">
    <property type="entry name" value="DEXHc_RHA-like"/>
    <property type="match status" value="1"/>
</dbReference>
<accession>A0AAD9PIB5</accession>
<dbReference type="InterPro" id="IPR025662">
    <property type="entry name" value="Sigma_54_int_dom_ATP-bd_1"/>
</dbReference>
<dbReference type="EC" id="3.6.4.13" evidence="2"/>
<evidence type="ECO:0000256" key="3">
    <source>
        <dbReference type="ARBA" id="ARBA00022741"/>
    </source>
</evidence>
<reference evidence="11" key="1">
    <citation type="journal article" date="2023" name="Nat. Microbiol.">
        <title>Babesia duncani multi-omics identifies virulence factors and drug targets.</title>
        <authorList>
            <person name="Singh P."/>
            <person name="Lonardi S."/>
            <person name="Liang Q."/>
            <person name="Vydyam P."/>
            <person name="Khabirova E."/>
            <person name="Fang T."/>
            <person name="Gihaz S."/>
            <person name="Thekkiniath J."/>
            <person name="Munshi M."/>
            <person name="Abel S."/>
            <person name="Ciampossin L."/>
            <person name="Batugedara G."/>
            <person name="Gupta M."/>
            <person name="Lu X.M."/>
            <person name="Lenz T."/>
            <person name="Chakravarty S."/>
            <person name="Cornillot E."/>
            <person name="Hu Y."/>
            <person name="Ma W."/>
            <person name="Gonzalez L.M."/>
            <person name="Sanchez S."/>
            <person name="Estrada K."/>
            <person name="Sanchez-Flores A."/>
            <person name="Montero E."/>
            <person name="Harb O.S."/>
            <person name="Le Roch K.G."/>
            <person name="Mamoun C.B."/>
        </authorList>
    </citation>
    <scope>NUCLEOTIDE SEQUENCE</scope>
    <source>
        <strain evidence="11">WA1</strain>
    </source>
</reference>
<keyword evidence="5 11" id="KW-0347">Helicase</keyword>
<dbReference type="InterPro" id="IPR011545">
    <property type="entry name" value="DEAD/DEAH_box_helicase_dom"/>
</dbReference>
<dbReference type="GeneID" id="94337861"/>
<dbReference type="KEGG" id="bdw:94337861"/>
<dbReference type="InterPro" id="IPR002464">
    <property type="entry name" value="DNA/RNA_helicase_DEAH_CS"/>
</dbReference>
<dbReference type="PANTHER" id="PTHR18934">
    <property type="entry name" value="ATP-DEPENDENT RNA HELICASE"/>
    <property type="match status" value="1"/>
</dbReference>
<dbReference type="Pfam" id="PF07717">
    <property type="entry name" value="OB_NTP_bind"/>
    <property type="match status" value="1"/>
</dbReference>
<dbReference type="CDD" id="cd18791">
    <property type="entry name" value="SF2_C_RHA"/>
    <property type="match status" value="1"/>
</dbReference>
<keyword evidence="12" id="KW-1185">Reference proteome</keyword>
<feature type="domain" description="Helicase C-terminal" evidence="8">
    <location>
        <begin position="205"/>
        <end position="407"/>
    </location>
</feature>
<evidence type="ECO:0000256" key="2">
    <source>
        <dbReference type="ARBA" id="ARBA00012552"/>
    </source>
</evidence>
<dbReference type="Pfam" id="PF21010">
    <property type="entry name" value="HA2_C"/>
    <property type="match status" value="1"/>
</dbReference>
<dbReference type="Gene3D" id="3.40.50.300">
    <property type="entry name" value="P-loop containing nucleotide triphosphate hydrolases"/>
    <property type="match status" value="2"/>
</dbReference>
<dbReference type="InterPro" id="IPR048333">
    <property type="entry name" value="HA2_WH"/>
</dbReference>
<dbReference type="AlphaFoldDB" id="A0AAD9PIB5"/>
<dbReference type="GO" id="GO:0005524">
    <property type="term" value="F:ATP binding"/>
    <property type="evidence" value="ECO:0007669"/>
    <property type="project" value="UniProtKB-KW"/>
</dbReference>
<protein>
    <recommendedName>
        <fullName evidence="2">RNA helicase</fullName>
        <ecNumber evidence="2">3.6.4.13</ecNumber>
    </recommendedName>
</protein>
<dbReference type="GO" id="GO:0003724">
    <property type="term" value="F:RNA helicase activity"/>
    <property type="evidence" value="ECO:0007669"/>
    <property type="project" value="UniProtKB-EC"/>
</dbReference>
<dbReference type="Proteomes" id="UP001214638">
    <property type="component" value="Unassembled WGS sequence"/>
</dbReference>
<comment type="similarity">
    <text evidence="1">Belongs to the DEAD box helicase family. DEAH subfamily.</text>
</comment>
<dbReference type="PROSITE" id="PS51194">
    <property type="entry name" value="HELICASE_CTER"/>
    <property type="match status" value="1"/>
</dbReference>
<dbReference type="Gene3D" id="1.20.120.1080">
    <property type="match status" value="1"/>
</dbReference>
<dbReference type="RefSeq" id="XP_067801815.1">
    <property type="nucleotide sequence ID" value="XM_067948574.1"/>
</dbReference>
<dbReference type="SMART" id="SM00487">
    <property type="entry name" value="DEXDc"/>
    <property type="match status" value="1"/>
</dbReference>
<dbReference type="Pfam" id="PF00270">
    <property type="entry name" value="DEAD"/>
    <property type="match status" value="1"/>
</dbReference>
<dbReference type="PROSITE" id="PS51192">
    <property type="entry name" value="HELICASE_ATP_BIND_1"/>
    <property type="match status" value="1"/>
</dbReference>
<proteinExistence type="inferred from homology"/>
<dbReference type="InterPro" id="IPR003593">
    <property type="entry name" value="AAA+_ATPase"/>
</dbReference>
<dbReference type="EMBL" id="JALLKP010000019">
    <property type="protein sequence ID" value="KAK2194972.1"/>
    <property type="molecule type" value="Genomic_DNA"/>
</dbReference>
<evidence type="ECO:0000256" key="4">
    <source>
        <dbReference type="ARBA" id="ARBA00022801"/>
    </source>
</evidence>
<gene>
    <name evidence="11" type="ORF">BdWA1_003564</name>
    <name evidence="10" type="ORF">BdWA1_003881</name>
    <name evidence="9" type="ORF">BdWA1_004129</name>
</gene>
<dbReference type="PANTHER" id="PTHR18934:SF99">
    <property type="entry name" value="ATP-DEPENDENT RNA HELICASE DHX37-RELATED"/>
    <property type="match status" value="1"/>
</dbReference>
<dbReference type="EMBL" id="JALLKP010000070">
    <property type="protein sequence ID" value="KAK2194642.1"/>
    <property type="molecule type" value="Genomic_DNA"/>
</dbReference>
<organism evidence="11 12">
    <name type="scientific">Babesia duncani</name>
    <dbReference type="NCBI Taxonomy" id="323732"/>
    <lineage>
        <taxon>Eukaryota</taxon>
        <taxon>Sar</taxon>
        <taxon>Alveolata</taxon>
        <taxon>Apicomplexa</taxon>
        <taxon>Aconoidasida</taxon>
        <taxon>Piroplasmida</taxon>
        <taxon>Babesiidae</taxon>
        <taxon>Babesia</taxon>
    </lineage>
</organism>
<evidence type="ECO:0000313" key="10">
    <source>
        <dbReference type="EMBL" id="KAK2194642.1"/>
    </source>
</evidence>
<keyword evidence="4" id="KW-0378">Hydrolase</keyword>
<feature type="domain" description="Helicase ATP-binding" evidence="7">
    <location>
        <begin position="18"/>
        <end position="180"/>
    </location>
</feature>
<name>A0AAD9PIB5_9APIC</name>
<evidence type="ECO:0000313" key="9">
    <source>
        <dbReference type="EMBL" id="KAK2194404.1"/>
    </source>
</evidence>
<evidence type="ECO:0000256" key="6">
    <source>
        <dbReference type="ARBA" id="ARBA00022840"/>
    </source>
</evidence>
<keyword evidence="3" id="KW-0547">Nucleotide-binding</keyword>